<keyword evidence="3" id="KW-0645">Protease</keyword>
<dbReference type="InterPro" id="IPR029058">
    <property type="entry name" value="AB_hydrolase_fold"/>
</dbReference>
<dbReference type="Pfam" id="PF00450">
    <property type="entry name" value="Peptidase_S10"/>
    <property type="match status" value="1"/>
</dbReference>
<dbReference type="Proteomes" id="UP000289340">
    <property type="component" value="Chromosome 11"/>
</dbReference>
<evidence type="ECO:0000313" key="3">
    <source>
        <dbReference type="EMBL" id="RZB80412.1"/>
    </source>
</evidence>
<dbReference type="InterPro" id="IPR001563">
    <property type="entry name" value="Peptidase_S10"/>
</dbReference>
<dbReference type="AlphaFoldDB" id="A0A445I3B1"/>
<reference evidence="3 4" key="1">
    <citation type="submission" date="2018-09" db="EMBL/GenBank/DDBJ databases">
        <title>A high-quality reference genome of wild soybean provides a powerful tool to mine soybean genomes.</title>
        <authorList>
            <person name="Xie M."/>
            <person name="Chung C.Y.L."/>
            <person name="Li M.-W."/>
            <person name="Wong F.-L."/>
            <person name="Chan T.-F."/>
            <person name="Lam H.-M."/>
        </authorList>
    </citation>
    <scope>NUCLEOTIDE SEQUENCE [LARGE SCALE GENOMIC DNA]</scope>
    <source>
        <strain evidence="4">cv. W05</strain>
        <tissue evidence="3">Hypocotyl of etiolated seedlings</tissue>
    </source>
</reference>
<name>A0A445I3B1_GLYSO</name>
<protein>
    <submittedName>
        <fullName evidence="3">Serine carboxypeptidase-like 48 isoform B</fullName>
    </submittedName>
</protein>
<evidence type="ECO:0000313" key="4">
    <source>
        <dbReference type="Proteomes" id="UP000289340"/>
    </source>
</evidence>
<feature type="signal peptide" evidence="2">
    <location>
        <begin position="1"/>
        <end position="26"/>
    </location>
</feature>
<dbReference type="GO" id="GO:0004185">
    <property type="term" value="F:serine-type carboxypeptidase activity"/>
    <property type="evidence" value="ECO:0007669"/>
    <property type="project" value="InterPro"/>
</dbReference>
<comment type="similarity">
    <text evidence="1">Belongs to the peptidase S10 family.</text>
</comment>
<proteinExistence type="inferred from homology"/>
<keyword evidence="2" id="KW-0732">Signal</keyword>
<sequence length="440" mass="49083">MASSPTFSKVSLLLLVSLSFSYATSGFNHEHAYPPQSQAEMLTRNLNLFPKDPVNIIKGDFDSFVPGKIVEKKFSLLGHSGPSIQHLGHHAGHYSLPHSKAARMFYFFFESRNNKDDPVVIWLTGGPGCGSELALFYENGPFHIANNLSLTWNDYGWDQASNILFVDQPTGTGFSYSSDDSDIRHDEASISNDLYDFLQGLAIGNGATNPAIQYQAYPDFALDNKIITKANYDEINKLIPDCEQAAKTCETQGGQSCAIAFNTCQKIFYHILDFAPGINYYDIRKKCKGDWCYDFRNVETLLNLPKVKSVIGVSNDLQYVSCSKRVHEAMMQDYMRNMEVEIPSLLEDGIKLLVYVGEEDLICNWLGNSRWVHAMKWSGKKAFGKSPTVKFVVDGSKAGSLNSYGPLSFLKVHEAGHLVPMDQPKAALQMLQSWMAGKLT</sequence>
<comment type="caution">
    <text evidence="3">The sequence shown here is derived from an EMBL/GenBank/DDBJ whole genome shotgun (WGS) entry which is preliminary data.</text>
</comment>
<keyword evidence="3" id="KW-0378">Hydrolase</keyword>
<dbReference type="GO" id="GO:0005773">
    <property type="term" value="C:vacuole"/>
    <property type="evidence" value="ECO:0007669"/>
    <property type="project" value="TreeGrafter"/>
</dbReference>
<evidence type="ECO:0000256" key="2">
    <source>
        <dbReference type="SAM" id="SignalP"/>
    </source>
</evidence>
<dbReference type="PANTHER" id="PTHR11802:SF350">
    <property type="entry name" value="CARBOXYPEPTIDASE"/>
    <property type="match status" value="1"/>
</dbReference>
<dbReference type="FunFam" id="3.40.50.1820:FF:000719">
    <property type="entry name" value="Serine carboxypeptidase 3"/>
    <property type="match status" value="1"/>
</dbReference>
<keyword evidence="3" id="KW-0121">Carboxypeptidase</keyword>
<evidence type="ECO:0000256" key="1">
    <source>
        <dbReference type="ARBA" id="ARBA00009431"/>
    </source>
</evidence>
<organism evidence="3 4">
    <name type="scientific">Glycine soja</name>
    <name type="common">Wild soybean</name>
    <dbReference type="NCBI Taxonomy" id="3848"/>
    <lineage>
        <taxon>Eukaryota</taxon>
        <taxon>Viridiplantae</taxon>
        <taxon>Streptophyta</taxon>
        <taxon>Embryophyta</taxon>
        <taxon>Tracheophyta</taxon>
        <taxon>Spermatophyta</taxon>
        <taxon>Magnoliopsida</taxon>
        <taxon>eudicotyledons</taxon>
        <taxon>Gunneridae</taxon>
        <taxon>Pentapetalae</taxon>
        <taxon>rosids</taxon>
        <taxon>fabids</taxon>
        <taxon>Fabales</taxon>
        <taxon>Fabaceae</taxon>
        <taxon>Papilionoideae</taxon>
        <taxon>50 kb inversion clade</taxon>
        <taxon>NPAAA clade</taxon>
        <taxon>indigoferoid/millettioid clade</taxon>
        <taxon>Phaseoleae</taxon>
        <taxon>Glycine</taxon>
        <taxon>Glycine subgen. Soja</taxon>
    </lineage>
</organism>
<keyword evidence="4" id="KW-1185">Reference proteome</keyword>
<dbReference type="EMBL" id="QZWG01000011">
    <property type="protein sequence ID" value="RZB80412.1"/>
    <property type="molecule type" value="Genomic_DNA"/>
</dbReference>
<dbReference type="GO" id="GO:0006508">
    <property type="term" value="P:proteolysis"/>
    <property type="evidence" value="ECO:0007669"/>
    <property type="project" value="InterPro"/>
</dbReference>
<gene>
    <name evidence="3" type="ORF">D0Y65_030227</name>
</gene>
<dbReference type="SUPFAM" id="SSF53474">
    <property type="entry name" value="alpha/beta-Hydrolases"/>
    <property type="match status" value="1"/>
</dbReference>
<dbReference type="Gene3D" id="3.40.50.1820">
    <property type="entry name" value="alpha/beta hydrolase"/>
    <property type="match status" value="2"/>
</dbReference>
<dbReference type="PRINTS" id="PR00724">
    <property type="entry name" value="CRBOXYPTASEC"/>
</dbReference>
<dbReference type="PANTHER" id="PTHR11802">
    <property type="entry name" value="SERINE PROTEASE FAMILY S10 SERINE CARBOXYPEPTIDASE"/>
    <property type="match status" value="1"/>
</dbReference>
<accession>A0A445I3B1</accession>
<feature type="chain" id="PRO_5019030007" evidence="2">
    <location>
        <begin position="27"/>
        <end position="440"/>
    </location>
</feature>